<dbReference type="Pfam" id="PF01820">
    <property type="entry name" value="Dala_Dala_lig_N"/>
    <property type="match status" value="1"/>
</dbReference>
<dbReference type="GO" id="GO:0009252">
    <property type="term" value="P:peptidoglycan biosynthetic process"/>
    <property type="evidence" value="ECO:0007669"/>
    <property type="project" value="UniProtKB-UniRule"/>
</dbReference>
<dbReference type="Pfam" id="PF07478">
    <property type="entry name" value="Dala_Dala_lig_C"/>
    <property type="match status" value="1"/>
</dbReference>
<keyword evidence="8 12" id="KW-0133">Cell shape</keyword>
<evidence type="ECO:0000256" key="2">
    <source>
        <dbReference type="ARBA" id="ARBA00010871"/>
    </source>
</evidence>
<sequence length="355" mass="38912">MKRIGVVFGGTSSEYEVSLKSTVAVLKALESLPYEVMMIGITKEGDWLWYQESVNLIENDTWFLEASCVPLSFDFTGQGFVNKATNQGVLVDIVFPVLHGGDGENGAIQGLFEMMKLAYVGCGVGASSISMNKMLLHEFAKTVGVKSTPSLLINTKKITKEVETFINEAGFPLFVKPNEAGSSKGISKVESEAELVKALEEAFKFDSKVILQKEVVGIEIGCSVLGNEDLTVGACDQVNLAQGFFDYEEKYNLITAGIQVPSIIDIILQQGIKEQAQRLYKALGCSGLARIDFFLTTDNQILLNEINTMPGFTDHSRYPMMMKEIGLSFEQIIEELIKLGVERHGAKLSKASESN</sequence>
<keyword evidence="9 12" id="KW-0573">Peptidoglycan synthesis</keyword>
<dbReference type="EMBL" id="NGJX01000001">
    <property type="protein sequence ID" value="RSU05620.1"/>
    <property type="molecule type" value="Genomic_DNA"/>
</dbReference>
<feature type="binding site" evidence="14">
    <location>
        <position position="307"/>
    </location>
    <ligand>
        <name>Mg(2+)</name>
        <dbReference type="ChEBI" id="CHEBI:18420"/>
        <label>2</label>
    </ligand>
</feature>
<gene>
    <name evidence="12" type="primary">ddl</name>
    <name evidence="15" type="ORF">CBF32_01080</name>
</gene>
<dbReference type="AlphaFoldDB" id="A0A369B3K1"/>
<accession>A0A369B3K1</accession>
<comment type="similarity">
    <text evidence="2 12">Belongs to the D-alanine--D-alanine ligase family.</text>
</comment>
<feature type="active site" evidence="13">
    <location>
        <position position="14"/>
    </location>
</feature>
<keyword evidence="16" id="KW-1185">Reference proteome</keyword>
<keyword evidence="12" id="KW-0963">Cytoplasm</keyword>
<evidence type="ECO:0000256" key="8">
    <source>
        <dbReference type="ARBA" id="ARBA00022960"/>
    </source>
</evidence>
<organism evidence="15 16">
    <name type="scientific">Vagococcus fluvialis</name>
    <dbReference type="NCBI Taxonomy" id="2738"/>
    <lineage>
        <taxon>Bacteria</taxon>
        <taxon>Bacillati</taxon>
        <taxon>Bacillota</taxon>
        <taxon>Bacilli</taxon>
        <taxon>Lactobacillales</taxon>
        <taxon>Enterococcaceae</taxon>
        <taxon>Vagococcus</taxon>
    </lineage>
</organism>
<evidence type="ECO:0000256" key="13">
    <source>
        <dbReference type="PIRSR" id="PIRSR039102-1"/>
    </source>
</evidence>
<evidence type="ECO:0000256" key="14">
    <source>
        <dbReference type="PIRSR" id="PIRSR039102-3"/>
    </source>
</evidence>
<protein>
    <recommendedName>
        <fullName evidence="12">D-alanine--D-alanine ligase</fullName>
        <ecNumber evidence="12">6.3.2.4</ecNumber>
    </recommendedName>
    <alternativeName>
        <fullName evidence="12">D-Ala-D-Ala ligase</fullName>
    </alternativeName>
    <alternativeName>
        <fullName evidence="12">D-alanylalanine synthetase</fullName>
    </alternativeName>
</protein>
<evidence type="ECO:0000256" key="6">
    <source>
        <dbReference type="ARBA" id="ARBA00022840"/>
    </source>
</evidence>
<dbReference type="OrthoDB" id="9813261at2"/>
<dbReference type="GeneID" id="63145495"/>
<dbReference type="NCBIfam" id="NF002528">
    <property type="entry name" value="PRK01966.1-4"/>
    <property type="match status" value="1"/>
</dbReference>
<evidence type="ECO:0000256" key="10">
    <source>
        <dbReference type="ARBA" id="ARBA00023211"/>
    </source>
</evidence>
<evidence type="ECO:0000313" key="15">
    <source>
        <dbReference type="EMBL" id="RSU05620.1"/>
    </source>
</evidence>
<dbReference type="EC" id="6.3.2.4" evidence="12"/>
<dbReference type="FunFam" id="3.30.470.20:FF:000008">
    <property type="entry name" value="D-alanine--D-alanine ligase"/>
    <property type="match status" value="1"/>
</dbReference>
<feature type="active site" evidence="13">
    <location>
        <position position="182"/>
    </location>
</feature>
<dbReference type="NCBIfam" id="TIGR01205">
    <property type="entry name" value="D_ala_D_alaTIGR"/>
    <property type="match status" value="1"/>
</dbReference>
<feature type="binding site" evidence="14">
    <location>
        <position position="305"/>
    </location>
    <ligand>
        <name>Mg(2+)</name>
        <dbReference type="ChEBI" id="CHEBI:18420"/>
        <label>2</label>
    </ligand>
</feature>
<feature type="binding site" evidence="14">
    <location>
        <position position="292"/>
    </location>
    <ligand>
        <name>Mg(2+)</name>
        <dbReference type="ChEBI" id="CHEBI:18420"/>
        <label>1</label>
    </ligand>
</feature>
<dbReference type="PANTHER" id="PTHR23132:SF25">
    <property type="entry name" value="D-ALANINE--D-ALANINE LIGASE A"/>
    <property type="match status" value="1"/>
</dbReference>
<dbReference type="GO" id="GO:0008716">
    <property type="term" value="F:D-alanine-D-alanine ligase activity"/>
    <property type="evidence" value="ECO:0007669"/>
    <property type="project" value="UniProtKB-UniRule"/>
</dbReference>
<dbReference type="InterPro" id="IPR058167">
    <property type="entry name" value="VanC1/2"/>
</dbReference>
<dbReference type="PROSITE" id="PS00844">
    <property type="entry name" value="DALA_DALA_LIGASE_2"/>
    <property type="match status" value="1"/>
</dbReference>
<dbReference type="Gene3D" id="3.30.470.20">
    <property type="entry name" value="ATP-grasp fold, B domain"/>
    <property type="match status" value="1"/>
</dbReference>
<evidence type="ECO:0000256" key="11">
    <source>
        <dbReference type="ARBA" id="ARBA00023316"/>
    </source>
</evidence>
<keyword evidence="6" id="KW-0067">ATP-binding</keyword>
<dbReference type="GO" id="GO:0005829">
    <property type="term" value="C:cytosol"/>
    <property type="evidence" value="ECO:0007669"/>
    <property type="project" value="TreeGrafter"/>
</dbReference>
<evidence type="ECO:0000256" key="1">
    <source>
        <dbReference type="ARBA" id="ARBA00001936"/>
    </source>
</evidence>
<dbReference type="GO" id="GO:0046872">
    <property type="term" value="F:metal ion binding"/>
    <property type="evidence" value="ECO:0007669"/>
    <property type="project" value="UniProtKB-KW"/>
</dbReference>
<dbReference type="UniPathway" id="UPA00219"/>
<comment type="function">
    <text evidence="12">Cell wall formation.</text>
</comment>
<dbReference type="Proteomes" id="UP000288197">
    <property type="component" value="Unassembled WGS sequence"/>
</dbReference>
<dbReference type="PROSITE" id="PS00843">
    <property type="entry name" value="DALA_DALA_LIGASE_1"/>
    <property type="match status" value="1"/>
</dbReference>
<dbReference type="HAMAP" id="MF_00047">
    <property type="entry name" value="Dala_Dala_lig"/>
    <property type="match status" value="1"/>
</dbReference>
<feature type="active site" evidence="13">
    <location>
        <position position="316"/>
    </location>
</feature>
<name>A0A369B3K1_9ENTE</name>
<evidence type="ECO:0000256" key="3">
    <source>
        <dbReference type="ARBA" id="ARBA00022598"/>
    </source>
</evidence>
<dbReference type="InterPro" id="IPR011095">
    <property type="entry name" value="Dala_Dala_lig_C"/>
</dbReference>
<keyword evidence="7 14" id="KW-0460">Magnesium</keyword>
<dbReference type="NCBIfam" id="NF000207">
    <property type="entry name" value="D_ala_D_ser"/>
    <property type="match status" value="1"/>
</dbReference>
<comment type="cofactor">
    <cofactor evidence="1">
        <name>Mn(2+)</name>
        <dbReference type="ChEBI" id="CHEBI:29035"/>
    </cofactor>
</comment>
<dbReference type="InterPro" id="IPR016185">
    <property type="entry name" value="PreATP-grasp_dom_sf"/>
</dbReference>
<evidence type="ECO:0000256" key="7">
    <source>
        <dbReference type="ARBA" id="ARBA00022842"/>
    </source>
</evidence>
<comment type="caution">
    <text evidence="15">The sequence shown here is derived from an EMBL/GenBank/DDBJ whole genome shotgun (WGS) entry which is preliminary data.</text>
</comment>
<evidence type="ECO:0000256" key="9">
    <source>
        <dbReference type="ARBA" id="ARBA00022984"/>
    </source>
</evidence>
<dbReference type="PIRSF" id="PIRSF039102">
    <property type="entry name" value="Ddl/VanB"/>
    <property type="match status" value="1"/>
</dbReference>
<comment type="catalytic activity">
    <reaction evidence="12">
        <text>2 D-alanine + ATP = D-alanyl-D-alanine + ADP + phosphate + H(+)</text>
        <dbReference type="Rhea" id="RHEA:11224"/>
        <dbReference type="ChEBI" id="CHEBI:15378"/>
        <dbReference type="ChEBI" id="CHEBI:30616"/>
        <dbReference type="ChEBI" id="CHEBI:43474"/>
        <dbReference type="ChEBI" id="CHEBI:57416"/>
        <dbReference type="ChEBI" id="CHEBI:57822"/>
        <dbReference type="ChEBI" id="CHEBI:456216"/>
        <dbReference type="EC" id="6.3.2.4"/>
    </reaction>
</comment>
<dbReference type="RefSeq" id="WP_114288777.1">
    <property type="nucleotide sequence ID" value="NZ_CP122523.1"/>
</dbReference>
<dbReference type="SUPFAM" id="SSF56059">
    <property type="entry name" value="Glutathione synthetase ATP-binding domain-like"/>
    <property type="match status" value="1"/>
</dbReference>
<dbReference type="PROSITE" id="PS50975">
    <property type="entry name" value="ATP_GRASP"/>
    <property type="match status" value="1"/>
</dbReference>
<dbReference type="Gene3D" id="3.30.1490.20">
    <property type="entry name" value="ATP-grasp fold, A domain"/>
    <property type="match status" value="1"/>
</dbReference>
<evidence type="ECO:0000256" key="12">
    <source>
        <dbReference type="HAMAP-Rule" id="MF_00047"/>
    </source>
</evidence>
<reference evidence="15 16" key="1">
    <citation type="submission" date="2017-05" db="EMBL/GenBank/DDBJ databases">
        <title>Vagococcus spp. assemblies.</title>
        <authorList>
            <person name="Gulvik C.A."/>
        </authorList>
    </citation>
    <scope>NUCLEOTIDE SEQUENCE [LARGE SCALE GENOMIC DNA]</scope>
    <source>
        <strain evidence="15 16">NCFB 2497</strain>
    </source>
</reference>
<keyword evidence="10 14" id="KW-0464">Manganese</keyword>
<proteinExistence type="inferred from homology"/>
<dbReference type="GO" id="GO:0005524">
    <property type="term" value="F:ATP binding"/>
    <property type="evidence" value="ECO:0007669"/>
    <property type="project" value="UniProtKB-UniRule"/>
</dbReference>
<feature type="binding site" evidence="14">
    <location>
        <position position="305"/>
    </location>
    <ligand>
        <name>Mg(2+)</name>
        <dbReference type="ChEBI" id="CHEBI:18420"/>
        <label>1</label>
    </ligand>
</feature>
<comment type="pathway">
    <text evidence="12">Cell wall biogenesis; peptidoglycan biosynthesis.</text>
</comment>
<comment type="cofactor">
    <cofactor evidence="14">
        <name>Mg(2+)</name>
        <dbReference type="ChEBI" id="CHEBI:18420"/>
    </cofactor>
    <cofactor evidence="14">
        <name>Mn(2+)</name>
        <dbReference type="ChEBI" id="CHEBI:29035"/>
    </cofactor>
    <text evidence="14">Binds 2 magnesium or manganese ions per subunit.</text>
</comment>
<dbReference type="GO" id="GO:0071555">
    <property type="term" value="P:cell wall organization"/>
    <property type="evidence" value="ECO:0007669"/>
    <property type="project" value="UniProtKB-KW"/>
</dbReference>
<comment type="subcellular location">
    <subcellularLocation>
        <location evidence="12">Cytoplasm</location>
    </subcellularLocation>
</comment>
<dbReference type="InterPro" id="IPR011127">
    <property type="entry name" value="Dala_Dala_lig_N"/>
</dbReference>
<dbReference type="GO" id="GO:0008360">
    <property type="term" value="P:regulation of cell shape"/>
    <property type="evidence" value="ECO:0007669"/>
    <property type="project" value="UniProtKB-KW"/>
</dbReference>
<evidence type="ECO:0000313" key="16">
    <source>
        <dbReference type="Proteomes" id="UP000288197"/>
    </source>
</evidence>
<dbReference type="InterPro" id="IPR011761">
    <property type="entry name" value="ATP-grasp"/>
</dbReference>
<evidence type="ECO:0000256" key="4">
    <source>
        <dbReference type="ARBA" id="ARBA00022723"/>
    </source>
</evidence>
<dbReference type="SUPFAM" id="SSF52440">
    <property type="entry name" value="PreATP-grasp domain"/>
    <property type="match status" value="1"/>
</dbReference>
<keyword evidence="11 12" id="KW-0961">Cell wall biogenesis/degradation</keyword>
<evidence type="ECO:0000256" key="5">
    <source>
        <dbReference type="ARBA" id="ARBA00022741"/>
    </source>
</evidence>
<keyword evidence="3 12" id="KW-0436">Ligase</keyword>
<keyword evidence="4 14" id="KW-0479">Metal-binding</keyword>
<dbReference type="InterPro" id="IPR005905">
    <property type="entry name" value="D_ala_D_ala"/>
</dbReference>
<dbReference type="PANTHER" id="PTHR23132">
    <property type="entry name" value="D-ALANINE--D-ALANINE LIGASE"/>
    <property type="match status" value="1"/>
</dbReference>
<dbReference type="InterPro" id="IPR013815">
    <property type="entry name" value="ATP_grasp_subdomain_1"/>
</dbReference>
<keyword evidence="5" id="KW-0547">Nucleotide-binding</keyword>
<dbReference type="InterPro" id="IPR000291">
    <property type="entry name" value="D-Ala_lig_Van_CS"/>
</dbReference>
<dbReference type="Gene3D" id="3.40.50.20">
    <property type="match status" value="1"/>
</dbReference>